<comment type="caution">
    <text evidence="7">The sequence shown here is derived from an EMBL/GenBank/DDBJ whole genome shotgun (WGS) entry which is preliminary data.</text>
</comment>
<dbReference type="EMBL" id="JABMIG020000056">
    <property type="protein sequence ID" value="KAL3797273.1"/>
    <property type="molecule type" value="Genomic_DNA"/>
</dbReference>
<dbReference type="GO" id="GO:0005634">
    <property type="term" value="C:nucleus"/>
    <property type="evidence" value="ECO:0007669"/>
    <property type="project" value="UniProtKB-SubCell"/>
</dbReference>
<dbReference type="InterPro" id="IPR000232">
    <property type="entry name" value="HSF_DNA-bd"/>
</dbReference>
<feature type="region of interest" description="Disordered" evidence="5">
    <location>
        <begin position="100"/>
        <end position="122"/>
    </location>
</feature>
<feature type="compositionally biased region" description="Polar residues" evidence="5">
    <location>
        <begin position="183"/>
        <end position="194"/>
    </location>
</feature>
<keyword evidence="8" id="KW-1185">Reference proteome</keyword>
<feature type="domain" description="HSF-type DNA-binding" evidence="6">
    <location>
        <begin position="132"/>
        <end position="250"/>
    </location>
</feature>
<name>A0ABD3QA83_9STRA</name>
<dbReference type="InterPro" id="IPR036390">
    <property type="entry name" value="WH_DNA-bd_sf"/>
</dbReference>
<dbReference type="InterPro" id="IPR036388">
    <property type="entry name" value="WH-like_DNA-bd_sf"/>
</dbReference>
<dbReference type="AlphaFoldDB" id="A0ABD3QA83"/>
<organism evidence="7 8">
    <name type="scientific">Cyclotella cryptica</name>
    <dbReference type="NCBI Taxonomy" id="29204"/>
    <lineage>
        <taxon>Eukaryota</taxon>
        <taxon>Sar</taxon>
        <taxon>Stramenopiles</taxon>
        <taxon>Ochrophyta</taxon>
        <taxon>Bacillariophyta</taxon>
        <taxon>Coscinodiscophyceae</taxon>
        <taxon>Thalassiosirophycidae</taxon>
        <taxon>Stephanodiscales</taxon>
        <taxon>Stephanodiscaceae</taxon>
        <taxon>Cyclotella</taxon>
    </lineage>
</organism>
<comment type="subcellular location">
    <subcellularLocation>
        <location evidence="1">Nucleus</location>
    </subcellularLocation>
</comment>
<keyword evidence="2" id="KW-0238">DNA-binding</keyword>
<feature type="region of interest" description="Disordered" evidence="5">
    <location>
        <begin position="181"/>
        <end position="202"/>
    </location>
</feature>
<dbReference type="Pfam" id="PF00447">
    <property type="entry name" value="HSF_DNA-bind"/>
    <property type="match status" value="2"/>
</dbReference>
<evidence type="ECO:0000256" key="2">
    <source>
        <dbReference type="ARBA" id="ARBA00023125"/>
    </source>
</evidence>
<evidence type="ECO:0000256" key="1">
    <source>
        <dbReference type="ARBA" id="ARBA00004123"/>
    </source>
</evidence>
<evidence type="ECO:0000256" key="3">
    <source>
        <dbReference type="ARBA" id="ARBA00023242"/>
    </source>
</evidence>
<sequence length="505" mass="53759">MMSTHLRGSPDNSGLLHLMEAATALTQLVSAPPGSAPLTASSAVSTSPIHSLGRAFPNRISDDDDTMATNSKISMLRSNHLEALRAASLAAMAAGSANFSAPNTSEETAPSQHAPSVTGPTANATISVSSKDKDIFPMRLHALLADPTVRDVISWLPHGRSFVILRPDVFATRVLPRYFAPEGSNSPNARQSGQGRVKPYGSSVHKYPSFTRKLNRWGFRQISRGADAGAFCHELFRRDDPEACRSMMCQKSRKTMKDDCKSISSASTMSVTSGEKRSSSAAVTVSTSGTSTRSLPFKKRRGIASTNDHAMDIPANVEMKPNNSSLLNKNVSNNFDAETVSNISLDGSVCSANNSSNASRSEPTSNAFNAPSEAQLADEAAAKEALARHFHEQQRAFALASLMENSRLAMLARGLDVESNDTSRSSYSSSQILPSSAAGLVVQPKATQQRRERLGATTNSLVFAPTITVADPSPMRAAHSQHTAAAEAAKSALYEAYKKALSSSL</sequence>
<dbReference type="PANTHER" id="PTHR10015">
    <property type="entry name" value="HEAT SHOCK TRANSCRIPTION FACTOR"/>
    <property type="match status" value="1"/>
</dbReference>
<evidence type="ECO:0000259" key="6">
    <source>
        <dbReference type="SMART" id="SM00415"/>
    </source>
</evidence>
<feature type="compositionally biased region" description="Polar residues" evidence="5">
    <location>
        <begin position="102"/>
        <end position="122"/>
    </location>
</feature>
<evidence type="ECO:0000313" key="8">
    <source>
        <dbReference type="Proteomes" id="UP001516023"/>
    </source>
</evidence>
<dbReference type="Proteomes" id="UP001516023">
    <property type="component" value="Unassembled WGS sequence"/>
</dbReference>
<feature type="compositionally biased region" description="Low complexity" evidence="5">
    <location>
        <begin position="271"/>
        <end position="294"/>
    </location>
</feature>
<feature type="region of interest" description="Disordered" evidence="5">
    <location>
        <begin position="271"/>
        <end position="295"/>
    </location>
</feature>
<dbReference type="SUPFAM" id="SSF46785">
    <property type="entry name" value="Winged helix' DNA-binding domain"/>
    <property type="match status" value="1"/>
</dbReference>
<dbReference type="Gene3D" id="1.10.10.10">
    <property type="entry name" value="Winged helix-like DNA-binding domain superfamily/Winged helix DNA-binding domain"/>
    <property type="match status" value="1"/>
</dbReference>
<comment type="similarity">
    <text evidence="4">Belongs to the HSF family.</text>
</comment>
<reference evidence="7 8" key="1">
    <citation type="journal article" date="2020" name="G3 (Bethesda)">
        <title>Improved Reference Genome for Cyclotella cryptica CCMP332, a Model for Cell Wall Morphogenesis, Salinity Adaptation, and Lipid Production in Diatoms (Bacillariophyta).</title>
        <authorList>
            <person name="Roberts W.R."/>
            <person name="Downey K.M."/>
            <person name="Ruck E.C."/>
            <person name="Traller J.C."/>
            <person name="Alverson A.J."/>
        </authorList>
    </citation>
    <scope>NUCLEOTIDE SEQUENCE [LARGE SCALE GENOMIC DNA]</scope>
    <source>
        <strain evidence="7 8">CCMP332</strain>
    </source>
</reference>
<evidence type="ECO:0000256" key="4">
    <source>
        <dbReference type="RuleBase" id="RU004020"/>
    </source>
</evidence>
<evidence type="ECO:0000313" key="7">
    <source>
        <dbReference type="EMBL" id="KAL3797273.1"/>
    </source>
</evidence>
<keyword evidence="3" id="KW-0539">Nucleus</keyword>
<dbReference type="PANTHER" id="PTHR10015:SF206">
    <property type="entry name" value="HSF-TYPE DNA-BINDING DOMAIN-CONTAINING PROTEIN"/>
    <property type="match status" value="1"/>
</dbReference>
<evidence type="ECO:0000256" key="5">
    <source>
        <dbReference type="SAM" id="MobiDB-lite"/>
    </source>
</evidence>
<accession>A0ABD3QA83</accession>
<protein>
    <recommendedName>
        <fullName evidence="6">HSF-type DNA-binding domain-containing protein</fullName>
    </recommendedName>
</protein>
<dbReference type="GO" id="GO:0003677">
    <property type="term" value="F:DNA binding"/>
    <property type="evidence" value="ECO:0007669"/>
    <property type="project" value="UniProtKB-KW"/>
</dbReference>
<proteinExistence type="inferred from homology"/>
<dbReference type="SMART" id="SM00415">
    <property type="entry name" value="HSF"/>
    <property type="match status" value="1"/>
</dbReference>
<gene>
    <name evidence="7" type="ORF">HJC23_004565</name>
</gene>